<protein>
    <submittedName>
        <fullName evidence="1">Uncharacterized protein</fullName>
    </submittedName>
</protein>
<accession>A0ACC2DE69</accession>
<dbReference type="EMBL" id="CM055097">
    <property type="protein sequence ID" value="KAJ7552556.1"/>
    <property type="molecule type" value="Genomic_DNA"/>
</dbReference>
<keyword evidence="2" id="KW-1185">Reference proteome</keyword>
<dbReference type="Proteomes" id="UP001162992">
    <property type="component" value="Chromosome 6"/>
</dbReference>
<sequence>MHVPTFQHTGVWDFLHFYRLSFFLFLGWRLRRILFNRKLQIRMCCLVLIVVLCLPIHVIFLGLSILSRPREVTFEVVRFLAFLSLLMCVLVGEGILAIRPIVYTLALHWIQSKRTMLTRQQSWGSIPIDHIASPLQVFGIDDEESVGVERRGL</sequence>
<proteinExistence type="predicted"/>
<name>A0ACC2DE69_DIPCM</name>
<evidence type="ECO:0000313" key="2">
    <source>
        <dbReference type="Proteomes" id="UP001162992"/>
    </source>
</evidence>
<organism evidence="1 2">
    <name type="scientific">Diphasiastrum complanatum</name>
    <name type="common">Issler's clubmoss</name>
    <name type="synonym">Lycopodium complanatum</name>
    <dbReference type="NCBI Taxonomy" id="34168"/>
    <lineage>
        <taxon>Eukaryota</taxon>
        <taxon>Viridiplantae</taxon>
        <taxon>Streptophyta</taxon>
        <taxon>Embryophyta</taxon>
        <taxon>Tracheophyta</taxon>
        <taxon>Lycopodiopsida</taxon>
        <taxon>Lycopodiales</taxon>
        <taxon>Lycopodiaceae</taxon>
        <taxon>Lycopodioideae</taxon>
        <taxon>Diphasiastrum</taxon>
    </lineage>
</organism>
<comment type="caution">
    <text evidence="1">The sequence shown here is derived from an EMBL/GenBank/DDBJ whole genome shotgun (WGS) entry which is preliminary data.</text>
</comment>
<evidence type="ECO:0000313" key="1">
    <source>
        <dbReference type="EMBL" id="KAJ7552556.1"/>
    </source>
</evidence>
<reference evidence="2" key="1">
    <citation type="journal article" date="2024" name="Proc. Natl. Acad. Sci. U.S.A.">
        <title>Extraordinary preservation of gene collinearity over three hundred million years revealed in homosporous lycophytes.</title>
        <authorList>
            <person name="Li C."/>
            <person name="Wickell D."/>
            <person name="Kuo L.Y."/>
            <person name="Chen X."/>
            <person name="Nie B."/>
            <person name="Liao X."/>
            <person name="Peng D."/>
            <person name="Ji J."/>
            <person name="Jenkins J."/>
            <person name="Williams M."/>
            <person name="Shu S."/>
            <person name="Plott C."/>
            <person name="Barry K."/>
            <person name="Rajasekar S."/>
            <person name="Grimwood J."/>
            <person name="Han X."/>
            <person name="Sun S."/>
            <person name="Hou Z."/>
            <person name="He W."/>
            <person name="Dai G."/>
            <person name="Sun C."/>
            <person name="Schmutz J."/>
            <person name="Leebens-Mack J.H."/>
            <person name="Li F.W."/>
            <person name="Wang L."/>
        </authorList>
    </citation>
    <scope>NUCLEOTIDE SEQUENCE [LARGE SCALE GENOMIC DNA]</scope>
    <source>
        <strain evidence="2">cv. PW_Plant_1</strain>
    </source>
</reference>
<gene>
    <name evidence="1" type="ORF">O6H91_06G060200</name>
</gene>